<dbReference type="RefSeq" id="WP_184989746.1">
    <property type="nucleotide sequence ID" value="NZ_BOMK01000033.1"/>
</dbReference>
<accession>A0A7W7MN40</accession>
<sequence length="52" mass="5057">MVSLATFIAATALGAVLGVVGVVATVGAVSPSADHVAEQSKIDPTSTVYGAR</sequence>
<dbReference type="AlphaFoldDB" id="A0A7W7MN40"/>
<keyword evidence="2" id="KW-1185">Reference proteome</keyword>
<comment type="caution">
    <text evidence="1">The sequence shown here is derived from an EMBL/GenBank/DDBJ whole genome shotgun (WGS) entry which is preliminary data.</text>
</comment>
<evidence type="ECO:0008006" key="3">
    <source>
        <dbReference type="Google" id="ProtNLM"/>
    </source>
</evidence>
<proteinExistence type="predicted"/>
<reference evidence="1 2" key="1">
    <citation type="submission" date="2020-08" db="EMBL/GenBank/DDBJ databases">
        <title>Sequencing the genomes of 1000 actinobacteria strains.</title>
        <authorList>
            <person name="Klenk H.-P."/>
        </authorList>
    </citation>
    <scope>NUCLEOTIDE SEQUENCE [LARGE SCALE GENOMIC DNA]</scope>
    <source>
        <strain evidence="1 2">DSM 43149</strain>
    </source>
</reference>
<dbReference type="Proteomes" id="UP000578112">
    <property type="component" value="Unassembled WGS sequence"/>
</dbReference>
<evidence type="ECO:0000313" key="1">
    <source>
        <dbReference type="EMBL" id="MBB4760145.1"/>
    </source>
</evidence>
<gene>
    <name evidence="1" type="ORF">BJ971_000701</name>
</gene>
<name>A0A7W7MN40_9ACTN</name>
<evidence type="ECO:0000313" key="2">
    <source>
        <dbReference type="Proteomes" id="UP000578112"/>
    </source>
</evidence>
<dbReference type="EMBL" id="JACHNH010000001">
    <property type="protein sequence ID" value="MBB4760145.1"/>
    <property type="molecule type" value="Genomic_DNA"/>
</dbReference>
<organism evidence="1 2">
    <name type="scientific">Actinoplanes digitatis</name>
    <dbReference type="NCBI Taxonomy" id="1868"/>
    <lineage>
        <taxon>Bacteria</taxon>
        <taxon>Bacillati</taxon>
        <taxon>Actinomycetota</taxon>
        <taxon>Actinomycetes</taxon>
        <taxon>Micromonosporales</taxon>
        <taxon>Micromonosporaceae</taxon>
        <taxon>Actinoplanes</taxon>
    </lineage>
</organism>
<protein>
    <recommendedName>
        <fullName evidence="3">DUF2613 domain-containing protein</fullName>
    </recommendedName>
</protein>